<dbReference type="SUPFAM" id="SSF52047">
    <property type="entry name" value="RNI-like"/>
    <property type="match status" value="1"/>
</dbReference>
<dbReference type="InterPro" id="IPR032675">
    <property type="entry name" value="LRR_dom_sf"/>
</dbReference>
<dbReference type="InterPro" id="IPR036047">
    <property type="entry name" value="F-box-like_dom_sf"/>
</dbReference>
<feature type="region of interest" description="Disordered" evidence="1">
    <location>
        <begin position="490"/>
        <end position="513"/>
    </location>
</feature>
<name>A0A165ZSQ0_EXIGL</name>
<dbReference type="InParanoid" id="A0A165ZSQ0"/>
<sequence>MVQPPILSLPDELVLQVMKDVDRPLKLSAVCSSWRRSALRYPPLWTTIRVHDLDVFTAVPHAQTFAARAMSLPLHLRRKGIEKDEDHALELPLSVLDYLLFTLFQRCATFEYSRFTADGRFRRFMLAILSSPAPMLRSFHLSHGDEEILLPPSVPILDLGTNWPMLREFVLESVCMPLHRLRLTNLEILKIWVPICDTDPCQLNPGLGRCLANFVRASPTLRELHINYDDGNENGHHSSDPLDPVHIDDPAVPSFIRVLAGTPNLQKLFIEEWTDAVDMTVDDPAALAKVQLTMLTTVNIEQCAPEWCQHILASLIAPTLRTIVLDVVYADGDDAGQCGLFIPTPWSRWSFPGVESLKVAVGGCIVGYIPKPASALELGPLLRDGDWTSLKELTLEGHGWLSEDALDVIIDVLCDRNIAPCLQRLYVTRCSILGGVQYHPAPSDPSRTPRRDVDAAAYLAEMRGDGSQSSSEPADTTRLSVQFSECDACDDCDSSGSESNSDDDLSSGSSSDM</sequence>
<evidence type="ECO:0000313" key="2">
    <source>
        <dbReference type="EMBL" id="KZV85559.1"/>
    </source>
</evidence>
<dbReference type="OrthoDB" id="2836117at2759"/>
<accession>A0A165ZSQ0</accession>
<dbReference type="EMBL" id="KV426184">
    <property type="protein sequence ID" value="KZV85559.1"/>
    <property type="molecule type" value="Genomic_DNA"/>
</dbReference>
<proteinExistence type="predicted"/>
<dbReference type="Gene3D" id="3.80.10.10">
    <property type="entry name" value="Ribonuclease Inhibitor"/>
    <property type="match status" value="1"/>
</dbReference>
<evidence type="ECO:0000256" key="1">
    <source>
        <dbReference type="SAM" id="MobiDB-lite"/>
    </source>
</evidence>
<organism evidence="2 3">
    <name type="scientific">Exidia glandulosa HHB12029</name>
    <dbReference type="NCBI Taxonomy" id="1314781"/>
    <lineage>
        <taxon>Eukaryota</taxon>
        <taxon>Fungi</taxon>
        <taxon>Dikarya</taxon>
        <taxon>Basidiomycota</taxon>
        <taxon>Agaricomycotina</taxon>
        <taxon>Agaricomycetes</taxon>
        <taxon>Auriculariales</taxon>
        <taxon>Exidiaceae</taxon>
        <taxon>Exidia</taxon>
    </lineage>
</organism>
<gene>
    <name evidence="2" type="ORF">EXIGLDRAFT_775457</name>
</gene>
<dbReference type="Proteomes" id="UP000077266">
    <property type="component" value="Unassembled WGS sequence"/>
</dbReference>
<dbReference type="SUPFAM" id="SSF81383">
    <property type="entry name" value="F-box domain"/>
    <property type="match status" value="1"/>
</dbReference>
<evidence type="ECO:0000313" key="3">
    <source>
        <dbReference type="Proteomes" id="UP000077266"/>
    </source>
</evidence>
<dbReference type="AlphaFoldDB" id="A0A165ZSQ0"/>
<reference evidence="2 3" key="1">
    <citation type="journal article" date="2016" name="Mol. Biol. Evol.">
        <title>Comparative Genomics of Early-Diverging Mushroom-Forming Fungi Provides Insights into the Origins of Lignocellulose Decay Capabilities.</title>
        <authorList>
            <person name="Nagy L.G."/>
            <person name="Riley R."/>
            <person name="Tritt A."/>
            <person name="Adam C."/>
            <person name="Daum C."/>
            <person name="Floudas D."/>
            <person name="Sun H."/>
            <person name="Yadav J.S."/>
            <person name="Pangilinan J."/>
            <person name="Larsson K.H."/>
            <person name="Matsuura K."/>
            <person name="Barry K."/>
            <person name="Labutti K."/>
            <person name="Kuo R."/>
            <person name="Ohm R.A."/>
            <person name="Bhattacharya S.S."/>
            <person name="Shirouzu T."/>
            <person name="Yoshinaga Y."/>
            <person name="Martin F.M."/>
            <person name="Grigoriev I.V."/>
            <person name="Hibbett D.S."/>
        </authorList>
    </citation>
    <scope>NUCLEOTIDE SEQUENCE [LARGE SCALE GENOMIC DNA]</scope>
    <source>
        <strain evidence="2 3">HHB12029</strain>
    </source>
</reference>
<keyword evidence="3" id="KW-1185">Reference proteome</keyword>
<protein>
    <submittedName>
        <fullName evidence="2">Uncharacterized protein</fullName>
    </submittedName>
</protein>